<protein>
    <submittedName>
        <fullName evidence="1">18074_t:CDS:1</fullName>
    </submittedName>
</protein>
<dbReference type="OrthoDB" id="2353168at2759"/>
<dbReference type="EMBL" id="CAMKVN010000194">
    <property type="protein sequence ID" value="CAI2165056.1"/>
    <property type="molecule type" value="Genomic_DNA"/>
</dbReference>
<dbReference type="AlphaFoldDB" id="A0A9W4WIW8"/>
<keyword evidence="2" id="KW-1185">Reference proteome</keyword>
<gene>
    <name evidence="1" type="ORF">FWILDA_LOCUS1879</name>
</gene>
<evidence type="ECO:0000313" key="2">
    <source>
        <dbReference type="Proteomes" id="UP001153678"/>
    </source>
</evidence>
<sequence>MTNITEISSNDDDSIGMKALKENMIQSVVDFSFLEILQADDDFIKKKMDQISVQRKEFKSFSENSIKQSNAIFLHADDLIVFADNCQDTTIKIFRYNEEIERKEREQIEKFTKQKDASDAFTKAFGVATLGGIVLGIVGAAASLPLTGGTTVALRVIKVALTATGITGSITMGSKVNSIRLDYQLKSNRSTISTHLQSMLSGLSKIMDLLSKFDSYWVQQINIFQCIILKLEKNNVHGNRFKKLVAKSLASKSKELRKEAKDFTIVIRAVLDRDAMITVNKCTC</sequence>
<accession>A0A9W4WIW8</accession>
<proteinExistence type="predicted"/>
<reference evidence="1" key="1">
    <citation type="submission" date="2022-08" db="EMBL/GenBank/DDBJ databases">
        <authorList>
            <person name="Kallberg Y."/>
            <person name="Tangrot J."/>
            <person name="Rosling A."/>
        </authorList>
    </citation>
    <scope>NUCLEOTIDE SEQUENCE</scope>
    <source>
        <strain evidence="1">Wild A</strain>
    </source>
</reference>
<organism evidence="1 2">
    <name type="scientific">Funneliformis geosporum</name>
    <dbReference type="NCBI Taxonomy" id="1117311"/>
    <lineage>
        <taxon>Eukaryota</taxon>
        <taxon>Fungi</taxon>
        <taxon>Fungi incertae sedis</taxon>
        <taxon>Mucoromycota</taxon>
        <taxon>Glomeromycotina</taxon>
        <taxon>Glomeromycetes</taxon>
        <taxon>Glomerales</taxon>
        <taxon>Glomeraceae</taxon>
        <taxon>Funneliformis</taxon>
    </lineage>
</organism>
<name>A0A9W4WIW8_9GLOM</name>
<comment type="caution">
    <text evidence="1">The sequence shown here is derived from an EMBL/GenBank/DDBJ whole genome shotgun (WGS) entry which is preliminary data.</text>
</comment>
<evidence type="ECO:0000313" key="1">
    <source>
        <dbReference type="EMBL" id="CAI2165056.1"/>
    </source>
</evidence>
<dbReference type="Proteomes" id="UP001153678">
    <property type="component" value="Unassembled WGS sequence"/>
</dbReference>